<protein>
    <submittedName>
        <fullName evidence="2">Hypothetical membrane protein</fullName>
    </submittedName>
</protein>
<gene>
    <name evidence="2" type="ORF">SYN_03576</name>
</gene>
<proteinExistence type="predicted"/>
<reference evidence="2 3" key="1">
    <citation type="journal article" date="2007" name="Proc. Natl. Acad. Sci. U.S.A.">
        <title>The genome of Syntrophus aciditrophicus: life at the thermodynamic limit of microbial growth.</title>
        <authorList>
            <person name="McInerney M.J."/>
            <person name="Rohlin L."/>
            <person name="Mouttaki H."/>
            <person name="Kim U."/>
            <person name="Krupp R.S."/>
            <person name="Rios-Hernandez L."/>
            <person name="Sieber J."/>
            <person name="Struchtemeyer C.G."/>
            <person name="Bhattacharyya A."/>
            <person name="Campbell J.W."/>
            <person name="Gunsalus R.P."/>
        </authorList>
    </citation>
    <scope>NUCLEOTIDE SEQUENCE [LARGE SCALE GENOMIC DNA]</scope>
    <source>
        <strain evidence="2 3">SB</strain>
    </source>
</reference>
<dbReference type="Proteomes" id="UP000001933">
    <property type="component" value="Chromosome"/>
</dbReference>
<accession>Q2LTS8</accession>
<keyword evidence="1" id="KW-0472">Membrane</keyword>
<evidence type="ECO:0000313" key="2">
    <source>
        <dbReference type="EMBL" id="ABC77488.1"/>
    </source>
</evidence>
<evidence type="ECO:0000256" key="1">
    <source>
        <dbReference type="SAM" id="Phobius"/>
    </source>
</evidence>
<dbReference type="AlphaFoldDB" id="Q2LTS8"/>
<evidence type="ECO:0000313" key="3">
    <source>
        <dbReference type="Proteomes" id="UP000001933"/>
    </source>
</evidence>
<sequence>MNNRPHASVLPSLMGVHVINNENSLQAFSPKDFNVVMNAVLMILFHFSVSKYFVDNMNFYLYIA</sequence>
<keyword evidence="1" id="KW-0812">Transmembrane</keyword>
<organism evidence="2 3">
    <name type="scientific">Syntrophus aciditrophicus (strain SB)</name>
    <dbReference type="NCBI Taxonomy" id="56780"/>
    <lineage>
        <taxon>Bacteria</taxon>
        <taxon>Pseudomonadati</taxon>
        <taxon>Thermodesulfobacteriota</taxon>
        <taxon>Syntrophia</taxon>
        <taxon>Syntrophales</taxon>
        <taxon>Syntrophaceae</taxon>
        <taxon>Syntrophus</taxon>
    </lineage>
</organism>
<dbReference type="InParanoid" id="Q2LTS8"/>
<dbReference type="KEGG" id="sat:SYN_03576"/>
<keyword evidence="1" id="KW-1133">Transmembrane helix</keyword>
<name>Q2LTS8_SYNAS</name>
<feature type="transmembrane region" description="Helical" evidence="1">
    <location>
        <begin position="35"/>
        <end position="54"/>
    </location>
</feature>
<keyword evidence="3" id="KW-1185">Reference proteome</keyword>
<dbReference type="STRING" id="56780.SYN_03576"/>
<dbReference type="HOGENOM" id="CLU_2866172_0_0_7"/>
<dbReference type="EMBL" id="CP000252">
    <property type="protein sequence ID" value="ABC77488.1"/>
    <property type="molecule type" value="Genomic_DNA"/>
</dbReference>